<feature type="transmembrane region" description="Helical" evidence="3">
    <location>
        <begin position="77"/>
        <end position="100"/>
    </location>
</feature>
<feature type="compositionally biased region" description="Basic and acidic residues" evidence="2">
    <location>
        <begin position="532"/>
        <end position="549"/>
    </location>
</feature>
<proteinExistence type="inferred from homology"/>
<protein>
    <submittedName>
        <fullName evidence="6">LCP family protein</fullName>
    </submittedName>
</protein>
<evidence type="ECO:0000313" key="6">
    <source>
        <dbReference type="EMBL" id="MCX3063376.1"/>
    </source>
</evidence>
<evidence type="ECO:0000259" key="5">
    <source>
        <dbReference type="Pfam" id="PF13399"/>
    </source>
</evidence>
<keyword evidence="3" id="KW-0472">Membrane</keyword>
<dbReference type="Gene3D" id="3.40.630.190">
    <property type="entry name" value="LCP protein"/>
    <property type="match status" value="1"/>
</dbReference>
<feature type="compositionally biased region" description="Low complexity" evidence="2">
    <location>
        <begin position="8"/>
        <end position="19"/>
    </location>
</feature>
<evidence type="ECO:0000259" key="4">
    <source>
        <dbReference type="Pfam" id="PF03816"/>
    </source>
</evidence>
<organism evidence="6 7">
    <name type="scientific">Streptomyces beihaiensis</name>
    <dbReference type="NCBI Taxonomy" id="2984495"/>
    <lineage>
        <taxon>Bacteria</taxon>
        <taxon>Bacillati</taxon>
        <taxon>Actinomycetota</taxon>
        <taxon>Actinomycetes</taxon>
        <taxon>Kitasatosporales</taxon>
        <taxon>Streptomycetaceae</taxon>
        <taxon>Streptomyces</taxon>
    </lineage>
</organism>
<feature type="domain" description="LytR/CpsA/Psr regulator C-terminal" evidence="5">
    <location>
        <begin position="433"/>
        <end position="526"/>
    </location>
</feature>
<comment type="similarity">
    <text evidence="1">Belongs to the LytR/CpsA/Psr (LCP) family.</text>
</comment>
<feature type="domain" description="Cell envelope-related transcriptional attenuator" evidence="4">
    <location>
        <begin position="162"/>
        <end position="325"/>
    </location>
</feature>
<feature type="region of interest" description="Disordered" evidence="2">
    <location>
        <begin position="410"/>
        <end position="431"/>
    </location>
</feature>
<accession>A0ABT3U3Z9</accession>
<sequence length="571" mass="60729">MGRGGIRTGAARTGRADAPPGTPASHAGEPGWEASRYEDGGGRGPSGSHKASPPGGGGRGHRGGHRRGGDRRRRGRILGWTAGVLAFLVIGTAGAGYLYYEHLNSNIQTGKLNLGDHQIAKPKPNAAGQTPLNILLIGSDARDTKENQKLGGAKNTFGGAARADVQMLVHLSADRSNMSVVSIPRDTLIKLPKCTDPKTGKVYPATSTPKMANESLTRGGPGCTVATWESFTGIHIDHYIMVDFAGVVSMADAIGGVPVCVDANIYSRDRNGHGSGLRLKKGTTSVKGLQALQWLRTRYGFEDGTDIARAKAQHMYMSSMERQMRKNATFSHPGKLRELAEQATRSLHVDDGLHTVKKLYDLTNELKKPKPSRITMTTMPFVYVGERVAPKPGDAEKLFRLVRDDIPLDGKGLKKKKSDDAQVSDDPAAPAAQIGVQVRNGTRTATTAAVPRRASRVARVLVGKGYTRAAADQSGSVAQERTQILFPSKDLEGDAQKVAKSLGIPLGSVKQSTDVSGVTLIVGADWTTGDSYPKDAAAKDTADDDKAPKSDQTINGADGSKCMHVQPGYTW</sequence>
<reference evidence="6" key="1">
    <citation type="submission" date="2022-10" db="EMBL/GenBank/DDBJ databases">
        <title>Streptomyces beihaiensis sp. nov., a chitin degrading actinobacterium, isolated from shrimp pond soil.</title>
        <authorList>
            <person name="Xie J."/>
            <person name="Shen N."/>
        </authorList>
    </citation>
    <scope>NUCLEOTIDE SEQUENCE</scope>
    <source>
        <strain evidence="6">GXMU-J5</strain>
    </source>
</reference>
<dbReference type="PANTHER" id="PTHR33392:SF6">
    <property type="entry name" value="POLYISOPRENYL-TEICHOIC ACID--PEPTIDOGLYCAN TEICHOIC ACID TRANSFERASE TAGU"/>
    <property type="match status" value="1"/>
</dbReference>
<keyword evidence="3" id="KW-1133">Transmembrane helix</keyword>
<evidence type="ECO:0000256" key="3">
    <source>
        <dbReference type="SAM" id="Phobius"/>
    </source>
</evidence>
<dbReference type="PANTHER" id="PTHR33392">
    <property type="entry name" value="POLYISOPRENYL-TEICHOIC ACID--PEPTIDOGLYCAN TEICHOIC ACID TRANSFERASE TAGU"/>
    <property type="match status" value="1"/>
</dbReference>
<evidence type="ECO:0000256" key="2">
    <source>
        <dbReference type="SAM" id="MobiDB-lite"/>
    </source>
</evidence>
<feature type="region of interest" description="Disordered" evidence="2">
    <location>
        <begin position="1"/>
        <end position="73"/>
    </location>
</feature>
<dbReference type="InterPro" id="IPR004474">
    <property type="entry name" value="LytR_CpsA_psr"/>
</dbReference>
<dbReference type="InterPro" id="IPR050922">
    <property type="entry name" value="LytR/CpsA/Psr_CW_biosynth"/>
</dbReference>
<evidence type="ECO:0000313" key="7">
    <source>
        <dbReference type="Proteomes" id="UP001163064"/>
    </source>
</evidence>
<feature type="compositionally biased region" description="Basic residues" evidence="2">
    <location>
        <begin position="59"/>
        <end position="73"/>
    </location>
</feature>
<dbReference type="Proteomes" id="UP001163064">
    <property type="component" value="Unassembled WGS sequence"/>
</dbReference>
<keyword evidence="3" id="KW-0812">Transmembrane</keyword>
<dbReference type="EMBL" id="JAPHNL010000310">
    <property type="protein sequence ID" value="MCX3063376.1"/>
    <property type="molecule type" value="Genomic_DNA"/>
</dbReference>
<keyword evidence="7" id="KW-1185">Reference proteome</keyword>
<feature type="compositionally biased region" description="Basic and acidic residues" evidence="2">
    <location>
        <begin position="410"/>
        <end position="420"/>
    </location>
</feature>
<name>A0ABT3U3Z9_9ACTN</name>
<dbReference type="Pfam" id="PF03816">
    <property type="entry name" value="LytR_cpsA_psr"/>
    <property type="match status" value="1"/>
</dbReference>
<comment type="caution">
    <text evidence="6">The sequence shown here is derived from an EMBL/GenBank/DDBJ whole genome shotgun (WGS) entry which is preliminary data.</text>
</comment>
<feature type="region of interest" description="Disordered" evidence="2">
    <location>
        <begin position="528"/>
        <end position="561"/>
    </location>
</feature>
<evidence type="ECO:0000256" key="1">
    <source>
        <dbReference type="ARBA" id="ARBA00006068"/>
    </source>
</evidence>
<dbReference type="InterPro" id="IPR027381">
    <property type="entry name" value="LytR/CpsA/Psr_C"/>
</dbReference>
<dbReference type="Gene3D" id="3.30.70.2390">
    <property type="match status" value="1"/>
</dbReference>
<gene>
    <name evidence="6" type="ORF">OFY01_27170</name>
</gene>
<dbReference type="NCBIfam" id="TIGR00350">
    <property type="entry name" value="lytR_cpsA_psr"/>
    <property type="match status" value="1"/>
</dbReference>
<dbReference type="Pfam" id="PF13399">
    <property type="entry name" value="LytR_C"/>
    <property type="match status" value="1"/>
</dbReference>
<dbReference type="RefSeq" id="WP_266604260.1">
    <property type="nucleotide sequence ID" value="NZ_JAPHNL010000310.1"/>
</dbReference>